<dbReference type="EMBL" id="BPLR01013590">
    <property type="protein sequence ID" value="GIY62178.1"/>
    <property type="molecule type" value="Genomic_DNA"/>
</dbReference>
<keyword evidence="1" id="KW-0732">Signal</keyword>
<accession>A0AAV4UWZ5</accession>
<evidence type="ECO:0000256" key="1">
    <source>
        <dbReference type="SAM" id="SignalP"/>
    </source>
</evidence>
<comment type="caution">
    <text evidence="2">The sequence shown here is derived from an EMBL/GenBank/DDBJ whole genome shotgun (WGS) entry which is preliminary data.</text>
</comment>
<feature type="signal peptide" evidence="1">
    <location>
        <begin position="1"/>
        <end position="16"/>
    </location>
</feature>
<feature type="non-terminal residue" evidence="2">
    <location>
        <position position="249"/>
    </location>
</feature>
<evidence type="ECO:0000313" key="2">
    <source>
        <dbReference type="EMBL" id="GIY62178.1"/>
    </source>
</evidence>
<dbReference type="InterPro" id="IPR027417">
    <property type="entry name" value="P-loop_NTPase"/>
</dbReference>
<sequence length="249" mass="28476">MLKFGLFLLFASSVRSSLSFGGIYAPNSVDDMNEEFDMEGPLEQLLPVMISSISDFGDLFRLGDDFSFDTSTPVAKKKLKRTRTEHHSMLNTCNITSEFNNDNLLDDLFPVDLPNLELDTFAEEENHTSLSKTCKEKVNEDLHHLAIPVGLLVDEEDVAWYKEQHSYWGKRRKRKASIHHQYNKGRELFLAGVPKSSLSKRGSGIIGMSATLSNMSDLQKFLNADIYEKDFRPIEEQKKNMLKLKNELY</sequence>
<dbReference type="AlphaFoldDB" id="A0AAV4UWZ5"/>
<protein>
    <submittedName>
        <fullName evidence="2">Uncharacterized protein</fullName>
    </submittedName>
</protein>
<evidence type="ECO:0000313" key="3">
    <source>
        <dbReference type="Proteomes" id="UP001054945"/>
    </source>
</evidence>
<feature type="chain" id="PRO_5043573752" evidence="1">
    <location>
        <begin position="17"/>
        <end position="249"/>
    </location>
</feature>
<dbReference type="Gene3D" id="3.40.50.300">
    <property type="entry name" value="P-loop containing nucleotide triphosphate hydrolases"/>
    <property type="match status" value="1"/>
</dbReference>
<keyword evidence="3" id="KW-1185">Reference proteome</keyword>
<gene>
    <name evidence="2" type="ORF">CEXT_743021</name>
</gene>
<organism evidence="2 3">
    <name type="scientific">Caerostris extrusa</name>
    <name type="common">Bark spider</name>
    <name type="synonym">Caerostris bankana</name>
    <dbReference type="NCBI Taxonomy" id="172846"/>
    <lineage>
        <taxon>Eukaryota</taxon>
        <taxon>Metazoa</taxon>
        <taxon>Ecdysozoa</taxon>
        <taxon>Arthropoda</taxon>
        <taxon>Chelicerata</taxon>
        <taxon>Arachnida</taxon>
        <taxon>Araneae</taxon>
        <taxon>Araneomorphae</taxon>
        <taxon>Entelegynae</taxon>
        <taxon>Araneoidea</taxon>
        <taxon>Araneidae</taxon>
        <taxon>Caerostris</taxon>
    </lineage>
</organism>
<proteinExistence type="predicted"/>
<name>A0AAV4UWZ5_CAEEX</name>
<reference evidence="2 3" key="1">
    <citation type="submission" date="2021-06" db="EMBL/GenBank/DDBJ databases">
        <title>Caerostris extrusa draft genome.</title>
        <authorList>
            <person name="Kono N."/>
            <person name="Arakawa K."/>
        </authorList>
    </citation>
    <scope>NUCLEOTIDE SEQUENCE [LARGE SCALE GENOMIC DNA]</scope>
</reference>
<dbReference type="Proteomes" id="UP001054945">
    <property type="component" value="Unassembled WGS sequence"/>
</dbReference>